<comment type="subcellular location">
    <subcellularLocation>
        <location evidence="1">Cell membrane</location>
        <topology evidence="1">Multi-pass membrane protein</topology>
    </subcellularLocation>
</comment>
<dbReference type="GO" id="GO:0005886">
    <property type="term" value="C:plasma membrane"/>
    <property type="evidence" value="ECO:0007669"/>
    <property type="project" value="UniProtKB-SubCell"/>
</dbReference>
<dbReference type="KEGG" id="aep:AMC99_01571"/>
<evidence type="ECO:0000259" key="7">
    <source>
        <dbReference type="Pfam" id="PF00482"/>
    </source>
</evidence>
<dbReference type="InterPro" id="IPR018076">
    <property type="entry name" value="T2SS_GspF_dom"/>
</dbReference>
<feature type="domain" description="Type II secretion system protein GspF" evidence="7">
    <location>
        <begin position="177"/>
        <end position="305"/>
    </location>
</feature>
<feature type="transmembrane region" description="Helical" evidence="6">
    <location>
        <begin position="6"/>
        <end position="30"/>
    </location>
</feature>
<keyword evidence="4 6" id="KW-1133">Transmembrane helix</keyword>
<dbReference type="Proteomes" id="UP000057938">
    <property type="component" value="Chromosome"/>
</dbReference>
<feature type="transmembrane region" description="Helical" evidence="6">
    <location>
        <begin position="137"/>
        <end position="158"/>
    </location>
</feature>
<dbReference type="AlphaFoldDB" id="A0A0M4MW27"/>
<evidence type="ECO:0000313" key="9">
    <source>
        <dbReference type="Proteomes" id="UP000057938"/>
    </source>
</evidence>
<feature type="transmembrane region" description="Helical" evidence="6">
    <location>
        <begin position="110"/>
        <end position="131"/>
    </location>
</feature>
<feature type="transmembrane region" description="Helical" evidence="6">
    <location>
        <begin position="284"/>
        <end position="310"/>
    </location>
</feature>
<reference evidence="8 9" key="1">
    <citation type="submission" date="2015-09" db="EMBL/GenBank/DDBJ databases">
        <title>Complete genome sequence of a benzo[a]pyrene-degrading bacterium Altererythrobacter epoxidivorans CGMCC 1.7731T.</title>
        <authorList>
            <person name="Li Z."/>
            <person name="Cheng H."/>
            <person name="Huo Y."/>
            <person name="Xu X."/>
        </authorList>
    </citation>
    <scope>NUCLEOTIDE SEQUENCE [LARGE SCALE GENOMIC DNA]</scope>
    <source>
        <strain evidence="8 9">CGMCC 1.7731</strain>
    </source>
</reference>
<evidence type="ECO:0000256" key="5">
    <source>
        <dbReference type="ARBA" id="ARBA00023136"/>
    </source>
</evidence>
<evidence type="ECO:0000256" key="3">
    <source>
        <dbReference type="ARBA" id="ARBA00022692"/>
    </source>
</evidence>
<keyword evidence="3 6" id="KW-0812">Transmembrane</keyword>
<evidence type="ECO:0000256" key="1">
    <source>
        <dbReference type="ARBA" id="ARBA00004651"/>
    </source>
</evidence>
<dbReference type="EMBL" id="CP012669">
    <property type="protein sequence ID" value="ALE16863.1"/>
    <property type="molecule type" value="Genomic_DNA"/>
</dbReference>
<keyword evidence="9" id="KW-1185">Reference proteome</keyword>
<dbReference type="PATRIC" id="fig|361183.4.peg.1544"/>
<keyword evidence="5 6" id="KW-0472">Membrane</keyword>
<proteinExistence type="predicted"/>
<evidence type="ECO:0000256" key="6">
    <source>
        <dbReference type="SAM" id="Phobius"/>
    </source>
</evidence>
<evidence type="ECO:0000313" key="8">
    <source>
        <dbReference type="EMBL" id="ALE16863.1"/>
    </source>
</evidence>
<dbReference type="OrthoDB" id="9810662at2"/>
<evidence type="ECO:0000256" key="2">
    <source>
        <dbReference type="ARBA" id="ARBA00022475"/>
    </source>
</evidence>
<dbReference type="STRING" id="361183.AMC99_01571"/>
<evidence type="ECO:0000256" key="4">
    <source>
        <dbReference type="ARBA" id="ARBA00022989"/>
    </source>
</evidence>
<sequence length="324" mass="35679">MLEFAASNWVVRALILAGVFGLVALLVFILSNATSRKMRVNKELAAISGEGGRSSNESLRRQRNEGMWTKLVRRIEGAGLNLGDTDESEIAKLLRSAGYLSPSAPRIYTLVRLLLVFIVPGIYILLALMQAEPPTIMRLYFTSAILALLGLYIPNLFVRAKADRRRTEIINGFPDCLDLMLVCVEAGLGLESTLDRVGREMATSHPRIAGMILETTLLMRAGASREDALRKFGETSGVDEIRSFSTLLIQSDKLGTSLATTLRVYATEMREARRLRAEEKAHRLPVLLSIPLVVFMLPAMIGVLTLPAIVLTIREVLPTMAGEN</sequence>
<accession>A0A0M4MW27</accession>
<gene>
    <name evidence="8" type="ORF">AMC99_01571</name>
</gene>
<dbReference type="PANTHER" id="PTHR35007">
    <property type="entry name" value="INTEGRAL MEMBRANE PROTEIN-RELATED"/>
    <property type="match status" value="1"/>
</dbReference>
<organism evidence="8 9">
    <name type="scientific">Altererythrobacter epoxidivorans</name>
    <dbReference type="NCBI Taxonomy" id="361183"/>
    <lineage>
        <taxon>Bacteria</taxon>
        <taxon>Pseudomonadati</taxon>
        <taxon>Pseudomonadota</taxon>
        <taxon>Alphaproteobacteria</taxon>
        <taxon>Sphingomonadales</taxon>
        <taxon>Erythrobacteraceae</taxon>
        <taxon>Altererythrobacter</taxon>
    </lineage>
</organism>
<dbReference type="Pfam" id="PF00482">
    <property type="entry name" value="T2SSF"/>
    <property type="match status" value="1"/>
</dbReference>
<protein>
    <submittedName>
        <fullName evidence="8">Type II /IV secretion system protein TadC, associated with Flp pilus assembly</fullName>
    </submittedName>
</protein>
<dbReference type="RefSeq" id="WP_061924988.1">
    <property type="nucleotide sequence ID" value="NZ_CP012669.1"/>
</dbReference>
<name>A0A0M4MW27_9SPHN</name>
<keyword evidence="2" id="KW-1003">Cell membrane</keyword>
<dbReference type="PANTHER" id="PTHR35007:SF2">
    <property type="entry name" value="PILUS ASSEMBLE PROTEIN"/>
    <property type="match status" value="1"/>
</dbReference>